<name>A0A1Q2KVP6_9BACL</name>
<dbReference type="RefSeq" id="WP_077587749.1">
    <property type="nucleotide sequence ID" value="NZ_CP019640.1"/>
</dbReference>
<evidence type="ECO:0000313" key="2">
    <source>
        <dbReference type="Proteomes" id="UP000188184"/>
    </source>
</evidence>
<dbReference type="KEGG" id="pmar:B0X71_01250"/>
<evidence type="ECO:0000313" key="1">
    <source>
        <dbReference type="EMBL" id="AQQ51877.1"/>
    </source>
</evidence>
<protein>
    <submittedName>
        <fullName evidence="1">Uncharacterized protein</fullName>
    </submittedName>
</protein>
<reference evidence="1 2" key="1">
    <citation type="submission" date="2017-02" db="EMBL/GenBank/DDBJ databases">
        <title>The complete genomic sequence of a novel cold adapted crude oil-degrading bacterium Planococcus qaidamina Y42.</title>
        <authorList>
            <person name="Yang R."/>
        </authorList>
    </citation>
    <scope>NUCLEOTIDE SEQUENCE [LARGE SCALE GENOMIC DNA]</scope>
    <source>
        <strain evidence="1 2">Y42</strain>
    </source>
</reference>
<dbReference type="OrthoDB" id="2453941at2"/>
<proteinExistence type="predicted"/>
<gene>
    <name evidence="1" type="ORF">B0X71_01250</name>
</gene>
<keyword evidence="2" id="KW-1185">Reference proteome</keyword>
<dbReference type="EMBL" id="CP019640">
    <property type="protein sequence ID" value="AQQ51877.1"/>
    <property type="molecule type" value="Genomic_DNA"/>
</dbReference>
<accession>A0A1Q2KVP6</accession>
<dbReference type="AlphaFoldDB" id="A0A1Q2KVP6"/>
<organism evidence="1 2">
    <name type="scientific">Planococcus lenghuensis</name>
    <dbReference type="NCBI Taxonomy" id="2213202"/>
    <lineage>
        <taxon>Bacteria</taxon>
        <taxon>Bacillati</taxon>
        <taxon>Bacillota</taxon>
        <taxon>Bacilli</taxon>
        <taxon>Bacillales</taxon>
        <taxon>Caryophanaceae</taxon>
        <taxon>Planococcus</taxon>
    </lineage>
</organism>
<dbReference type="Proteomes" id="UP000188184">
    <property type="component" value="Chromosome"/>
</dbReference>
<sequence>MLINEFFVSEHTNYCFTRAKRTHEEEGTVRITSFVRLTKEYSYSGRDRSYERSESVWVDIREVTAREAAESVVMLPEHMVKFSVSEAVFSELVRLAASSPEELFHMTPEYVACESC</sequence>